<dbReference type="InterPro" id="IPR034904">
    <property type="entry name" value="FSCA_dom_sf"/>
</dbReference>
<reference evidence="2 3" key="1">
    <citation type="journal article" date="2016" name="Nat. Commun.">
        <title>Thousands of microbial genomes shed light on interconnected biogeochemical processes in an aquifer system.</title>
        <authorList>
            <person name="Anantharaman K."/>
            <person name="Brown C.T."/>
            <person name="Hug L.A."/>
            <person name="Sharon I."/>
            <person name="Castelle C.J."/>
            <person name="Probst A.J."/>
            <person name="Thomas B.C."/>
            <person name="Singh A."/>
            <person name="Wilkins M.J."/>
            <person name="Karaoz U."/>
            <person name="Brodie E.L."/>
            <person name="Williams K.H."/>
            <person name="Hubbard S.S."/>
            <person name="Banfield J.F."/>
        </authorList>
    </citation>
    <scope>NUCLEOTIDE SEQUENCE [LARGE SCALE GENOMIC DNA]</scope>
</reference>
<dbReference type="PANTHER" id="PTHR42831:SF1">
    <property type="entry name" value="FE-S PROTEIN MATURATION AUXILIARY FACTOR YITW"/>
    <property type="match status" value="1"/>
</dbReference>
<dbReference type="InterPro" id="IPR052339">
    <property type="entry name" value="Fe-S_Maturation_MIP18"/>
</dbReference>
<dbReference type="PANTHER" id="PTHR42831">
    <property type="entry name" value="FE-S PROTEIN MATURATION AUXILIARY FACTOR YITW"/>
    <property type="match status" value="1"/>
</dbReference>
<dbReference type="SUPFAM" id="SSF117916">
    <property type="entry name" value="Fe-S cluster assembly (FSCA) domain-like"/>
    <property type="match status" value="1"/>
</dbReference>
<accession>A0A1G2CRG1</accession>
<name>A0A1G2CRG1_9BACT</name>
<dbReference type="Gene3D" id="3.30.300.130">
    <property type="entry name" value="Fe-S cluster assembly (FSCA)"/>
    <property type="match status" value="1"/>
</dbReference>
<protein>
    <recommendedName>
        <fullName evidence="1">MIP18 family-like domain-containing protein</fullName>
    </recommendedName>
</protein>
<dbReference type="EMBL" id="MHLH01000015">
    <property type="protein sequence ID" value="OGZ03837.1"/>
    <property type="molecule type" value="Genomic_DNA"/>
</dbReference>
<evidence type="ECO:0000259" key="1">
    <source>
        <dbReference type="Pfam" id="PF01883"/>
    </source>
</evidence>
<dbReference type="Pfam" id="PF01883">
    <property type="entry name" value="FeS_assembly_P"/>
    <property type="match status" value="1"/>
</dbReference>
<dbReference type="STRING" id="1798657.A2648_02015"/>
<comment type="caution">
    <text evidence="2">The sequence shown here is derived from an EMBL/GenBank/DDBJ whole genome shotgun (WGS) entry which is preliminary data.</text>
</comment>
<sequence length="95" mass="10825">MSFATKEQIIEKLKTVKDPELGIDVWTLGLIYKIETEEEGIDILMTLTSPFCPFAEELIASVEKALIPLYPEVRVNITFDPPWEPTKELRTMLGV</sequence>
<feature type="domain" description="MIP18 family-like" evidence="1">
    <location>
        <begin position="6"/>
        <end position="76"/>
    </location>
</feature>
<evidence type="ECO:0000313" key="3">
    <source>
        <dbReference type="Proteomes" id="UP000178841"/>
    </source>
</evidence>
<dbReference type="Proteomes" id="UP000178841">
    <property type="component" value="Unassembled WGS sequence"/>
</dbReference>
<dbReference type="InterPro" id="IPR002744">
    <property type="entry name" value="MIP18-like"/>
</dbReference>
<organism evidence="2 3">
    <name type="scientific">Candidatus Lloydbacteria bacterium RIFCSPHIGHO2_01_FULL_41_20</name>
    <dbReference type="NCBI Taxonomy" id="1798657"/>
    <lineage>
        <taxon>Bacteria</taxon>
        <taxon>Candidatus Lloydiibacteriota</taxon>
    </lineage>
</organism>
<gene>
    <name evidence="2" type="ORF">A2648_02015</name>
</gene>
<proteinExistence type="predicted"/>
<evidence type="ECO:0000313" key="2">
    <source>
        <dbReference type="EMBL" id="OGZ03837.1"/>
    </source>
</evidence>
<dbReference type="AlphaFoldDB" id="A0A1G2CRG1"/>